<keyword evidence="1" id="KW-0812">Transmembrane</keyword>
<reference evidence="2" key="1">
    <citation type="submission" date="2024-06" db="EMBL/GenBank/DDBJ databases">
        <authorList>
            <person name="Song Z."/>
        </authorList>
    </citation>
    <scope>NUCLEOTIDE SEQUENCE</scope>
    <source>
        <strain evidence="2">A1-4-2</strain>
    </source>
</reference>
<evidence type="ECO:0000256" key="1">
    <source>
        <dbReference type="SAM" id="Phobius"/>
    </source>
</evidence>
<protein>
    <submittedName>
        <fullName evidence="2">DUF3465 domain-containing protein</fullName>
    </submittedName>
</protein>
<dbReference type="InterPro" id="IPR021856">
    <property type="entry name" value="DUF3465"/>
</dbReference>
<dbReference type="Pfam" id="PF11948">
    <property type="entry name" value="DUF3465"/>
    <property type="match status" value="1"/>
</dbReference>
<keyword evidence="1" id="KW-0472">Membrane</keyword>
<sequence length="161" mass="18112">MVNKAQMGIDAIILILVAVYFGIDLQQRQNPLNQLLRNSKAHTEILSKSQFQKASLDSKSSNFQIPNDDAKNQQAFQTQKNNIQLQSSGTVKVVLVDDNNGSRHQKFILQLQNGLTVLVAHNIDLNPHIDGLQKGDTVGFYEEYEYSEKGGLIHWITHAQQ</sequence>
<feature type="transmembrane region" description="Helical" evidence="1">
    <location>
        <begin position="7"/>
        <end position="23"/>
    </location>
</feature>
<name>A0AAU7SZA5_9GAMM</name>
<dbReference type="AlphaFoldDB" id="A0AAU7SZA5"/>
<evidence type="ECO:0000313" key="2">
    <source>
        <dbReference type="EMBL" id="XBU16480.1"/>
    </source>
</evidence>
<dbReference type="RefSeq" id="WP_349929149.1">
    <property type="nucleotide sequence ID" value="NZ_CP157981.1"/>
</dbReference>
<organism evidence="2">
    <name type="scientific">Acinetobacter sp. A1-4-2</name>
    <dbReference type="NCBI Taxonomy" id="3156489"/>
    <lineage>
        <taxon>Bacteria</taxon>
        <taxon>Pseudomonadati</taxon>
        <taxon>Pseudomonadota</taxon>
        <taxon>Gammaproteobacteria</taxon>
        <taxon>Moraxellales</taxon>
        <taxon>Moraxellaceae</taxon>
        <taxon>Acinetobacter</taxon>
    </lineage>
</organism>
<keyword evidence="1" id="KW-1133">Transmembrane helix</keyword>
<proteinExistence type="predicted"/>
<gene>
    <name evidence="2" type="ORF">ABJ384_04760</name>
</gene>
<accession>A0AAU7SZA5</accession>
<dbReference type="EMBL" id="CP157981">
    <property type="protein sequence ID" value="XBU16480.1"/>
    <property type="molecule type" value="Genomic_DNA"/>
</dbReference>